<dbReference type="Gene3D" id="1.10.510.10">
    <property type="entry name" value="Transferase(Phosphotransferase) domain 1"/>
    <property type="match status" value="1"/>
</dbReference>
<keyword evidence="1" id="KW-0547">Nucleotide-binding</keyword>
<accession>A0A1I7VQF5</accession>
<dbReference type="GO" id="GO:0005524">
    <property type="term" value="F:ATP binding"/>
    <property type="evidence" value="ECO:0007669"/>
    <property type="project" value="UniProtKB-UniRule"/>
</dbReference>
<reference evidence="4" key="2">
    <citation type="submission" date="2016-11" db="UniProtKB">
        <authorList>
            <consortium name="WormBaseParasite"/>
        </authorList>
    </citation>
    <scope>IDENTIFICATION</scope>
</reference>
<dbReference type="SUPFAM" id="SSF56112">
    <property type="entry name" value="Protein kinase-like (PK-like)"/>
    <property type="match status" value="1"/>
</dbReference>
<dbReference type="PROSITE" id="PS00107">
    <property type="entry name" value="PROTEIN_KINASE_ATP"/>
    <property type="match status" value="1"/>
</dbReference>
<proteinExistence type="predicted"/>
<dbReference type="WBParaSite" id="EN70_5115">
    <property type="protein sequence ID" value="EN70_5115"/>
    <property type="gene ID" value="EN70_5115"/>
</dbReference>
<dbReference type="GO" id="GO:0004672">
    <property type="term" value="F:protein kinase activity"/>
    <property type="evidence" value="ECO:0007669"/>
    <property type="project" value="InterPro"/>
</dbReference>
<feature type="binding site" evidence="1">
    <location>
        <position position="61"/>
    </location>
    <ligand>
        <name>ATP</name>
        <dbReference type="ChEBI" id="CHEBI:30616"/>
    </ligand>
</feature>
<evidence type="ECO:0000313" key="3">
    <source>
        <dbReference type="Proteomes" id="UP000095285"/>
    </source>
</evidence>
<name>A0A1I7VQF5_LOALO</name>
<reference evidence="3" key="1">
    <citation type="submission" date="2012-04" db="EMBL/GenBank/DDBJ databases">
        <title>The Genome Sequence of Loa loa.</title>
        <authorList>
            <consortium name="The Broad Institute Genome Sequencing Platform"/>
            <consortium name="Broad Institute Genome Sequencing Center for Infectious Disease"/>
            <person name="Nutman T.B."/>
            <person name="Fink D.L."/>
            <person name="Russ C."/>
            <person name="Young S."/>
            <person name="Zeng Q."/>
            <person name="Gargeya S."/>
            <person name="Alvarado L."/>
            <person name="Berlin A."/>
            <person name="Chapman S.B."/>
            <person name="Chen Z."/>
            <person name="Freedman E."/>
            <person name="Gellesch M."/>
            <person name="Goldberg J."/>
            <person name="Griggs A."/>
            <person name="Gujja S."/>
            <person name="Heilman E.R."/>
            <person name="Heiman D."/>
            <person name="Howarth C."/>
            <person name="Mehta T."/>
            <person name="Neiman D."/>
            <person name="Pearson M."/>
            <person name="Roberts A."/>
            <person name="Saif S."/>
            <person name="Shea T."/>
            <person name="Shenoy N."/>
            <person name="Sisk P."/>
            <person name="Stolte C."/>
            <person name="Sykes S."/>
            <person name="White J."/>
            <person name="Yandava C."/>
            <person name="Haas B."/>
            <person name="Henn M.R."/>
            <person name="Nusbaum C."/>
            <person name="Birren B."/>
        </authorList>
    </citation>
    <scope>NUCLEOTIDE SEQUENCE [LARGE SCALE GENOMIC DNA]</scope>
</reference>
<dbReference type="Proteomes" id="UP000095285">
    <property type="component" value="Unassembled WGS sequence"/>
</dbReference>
<dbReference type="PANTHER" id="PTHR11909">
    <property type="entry name" value="CASEIN KINASE-RELATED"/>
    <property type="match status" value="1"/>
</dbReference>
<evidence type="ECO:0000259" key="2">
    <source>
        <dbReference type="PROSITE" id="PS50011"/>
    </source>
</evidence>
<dbReference type="STRING" id="7209.A0A1I7VQF5"/>
<dbReference type="SMART" id="SM00220">
    <property type="entry name" value="S_TKc"/>
    <property type="match status" value="1"/>
</dbReference>
<evidence type="ECO:0000256" key="1">
    <source>
        <dbReference type="PROSITE-ProRule" id="PRU10141"/>
    </source>
</evidence>
<protein>
    <submittedName>
        <fullName evidence="4">Protein kinase domain-containing protein</fullName>
    </submittedName>
</protein>
<dbReference type="PROSITE" id="PS50011">
    <property type="entry name" value="PROTEIN_KINASE_DOM"/>
    <property type="match status" value="1"/>
</dbReference>
<feature type="domain" description="Protein kinase" evidence="2">
    <location>
        <begin position="27"/>
        <end position="226"/>
    </location>
</feature>
<sequence>MVEVNLNPEEDVKKIIYLHPGDVLGDWTVLDKIGEGGFGAVYLVNYNIYDDNWLIYLSVLKAEYYVLTELKKAKATHFCDILDSGLVGENKYVVMTLVGQSLTVAVMDLRKHDPAQKIQKFTMGCALSVGMKCLEAIEELHNIGYLHRDIKPGNFAIGRKNVRQIYLLDFGMCRKYLNNQSYIRNPRRSAGFRGTVRYASISSHISREQCRKDDLESWMYQQQKPY</sequence>
<dbReference type="InterPro" id="IPR050235">
    <property type="entry name" value="CK1_Ser-Thr_kinase"/>
</dbReference>
<dbReference type="InterPro" id="IPR000719">
    <property type="entry name" value="Prot_kinase_dom"/>
</dbReference>
<evidence type="ECO:0000313" key="4">
    <source>
        <dbReference type="WBParaSite" id="EN70_5115"/>
    </source>
</evidence>
<keyword evidence="3" id="KW-1185">Reference proteome</keyword>
<dbReference type="InterPro" id="IPR011009">
    <property type="entry name" value="Kinase-like_dom_sf"/>
</dbReference>
<dbReference type="Pfam" id="PF00069">
    <property type="entry name" value="Pkinase"/>
    <property type="match status" value="1"/>
</dbReference>
<dbReference type="AlphaFoldDB" id="A0A1I7VQF5"/>
<keyword evidence="1" id="KW-0067">ATP-binding</keyword>
<dbReference type="InterPro" id="IPR017441">
    <property type="entry name" value="Protein_kinase_ATP_BS"/>
</dbReference>
<organism evidence="3 4">
    <name type="scientific">Loa loa</name>
    <name type="common">Eye worm</name>
    <name type="synonym">Filaria loa</name>
    <dbReference type="NCBI Taxonomy" id="7209"/>
    <lineage>
        <taxon>Eukaryota</taxon>
        <taxon>Metazoa</taxon>
        <taxon>Ecdysozoa</taxon>
        <taxon>Nematoda</taxon>
        <taxon>Chromadorea</taxon>
        <taxon>Rhabditida</taxon>
        <taxon>Spirurina</taxon>
        <taxon>Spiruromorpha</taxon>
        <taxon>Filarioidea</taxon>
        <taxon>Onchocercidae</taxon>
        <taxon>Loa</taxon>
    </lineage>
</organism>